<gene>
    <name evidence="4" type="ORF">M6B38_123235</name>
</gene>
<dbReference type="AlphaFoldDB" id="A0AAX6H1X4"/>
<feature type="domain" description="At1g61900-like C-terminal" evidence="3">
    <location>
        <begin position="293"/>
        <end position="366"/>
    </location>
</feature>
<proteinExistence type="predicted"/>
<comment type="caution">
    <text evidence="4">The sequence shown here is derived from an EMBL/GenBank/DDBJ whole genome shotgun (WGS) entry which is preliminary data.</text>
</comment>
<evidence type="ECO:0000313" key="4">
    <source>
        <dbReference type="EMBL" id="KAJ6834976.1"/>
    </source>
</evidence>
<dbReference type="Proteomes" id="UP001140949">
    <property type="component" value="Unassembled WGS sequence"/>
</dbReference>
<name>A0AAX6H1X4_IRIPA</name>
<dbReference type="Pfam" id="PF19160">
    <property type="entry name" value="SPARK"/>
    <property type="match status" value="1"/>
</dbReference>
<sequence>MGGQALLLFPPNLRPLTLILLLICVQYLCEVGGVTVGSTPLSHQLDSATMEAKDNTFMPKISPNSAPEPLIPFLAPSPLAPFFNNSPPKLSGQCTLNFSAVDPLISTTAVDCWASFAPFLANVICCPQLQATLVILIGQSSKESGMLALDSTHGNHCLSDVQQILGSQGASYELQDVCSIQPENLTEGSCPVNDINGLESVVDSSQLLAACKKVDPVNECCSQICQKAILDAATKMASRYGGMASMDITDVLPEHAARVDDCRSIVLRWLSSRLDPLSATEVLRRLSNCNVNKVCPLTFEDTKSVADHCGDIIKNHTACCKSMSNYVSHLQKQSFITNLQALDCASLLGSELEKMNITTNIYSFCHITLKDFSLQVGSQESGCLLPSLPSDATFDPYTGISFTCDLNDNIAAPWPSASQMSSSSCNKTVNMPALPAATSSQTGGYRSDLKLQLHIALVLAFVIVM</sequence>
<organism evidence="4 5">
    <name type="scientific">Iris pallida</name>
    <name type="common">Sweet iris</name>
    <dbReference type="NCBI Taxonomy" id="29817"/>
    <lineage>
        <taxon>Eukaryota</taxon>
        <taxon>Viridiplantae</taxon>
        <taxon>Streptophyta</taxon>
        <taxon>Embryophyta</taxon>
        <taxon>Tracheophyta</taxon>
        <taxon>Spermatophyta</taxon>
        <taxon>Magnoliopsida</taxon>
        <taxon>Liliopsida</taxon>
        <taxon>Asparagales</taxon>
        <taxon>Iridaceae</taxon>
        <taxon>Iridoideae</taxon>
        <taxon>Irideae</taxon>
        <taxon>Iris</taxon>
    </lineage>
</organism>
<feature type="domain" description="SPARK" evidence="2">
    <location>
        <begin position="91"/>
        <end position="238"/>
    </location>
</feature>
<evidence type="ECO:0000256" key="1">
    <source>
        <dbReference type="SAM" id="SignalP"/>
    </source>
</evidence>
<reference evidence="4" key="2">
    <citation type="submission" date="2023-04" db="EMBL/GenBank/DDBJ databases">
        <authorList>
            <person name="Bruccoleri R.E."/>
            <person name="Oakeley E.J."/>
            <person name="Faust A.-M."/>
            <person name="Dessus-Babus S."/>
            <person name="Altorfer M."/>
            <person name="Burckhardt D."/>
            <person name="Oertli M."/>
            <person name="Naumann U."/>
            <person name="Petersen F."/>
            <person name="Wong J."/>
        </authorList>
    </citation>
    <scope>NUCLEOTIDE SEQUENCE</scope>
    <source>
        <strain evidence="4">GSM-AAB239-AS_SAM_17_03QT</strain>
        <tissue evidence="4">Leaf</tissue>
    </source>
</reference>
<dbReference type="InterPro" id="IPR059003">
    <property type="entry name" value="At1g61900_C"/>
</dbReference>
<keyword evidence="5" id="KW-1185">Reference proteome</keyword>
<reference evidence="4" key="1">
    <citation type="journal article" date="2023" name="GigaByte">
        <title>Genome assembly of the bearded iris, Iris pallida Lam.</title>
        <authorList>
            <person name="Bruccoleri R.E."/>
            <person name="Oakeley E.J."/>
            <person name="Faust A.M.E."/>
            <person name="Altorfer M."/>
            <person name="Dessus-Babus S."/>
            <person name="Burckhardt D."/>
            <person name="Oertli M."/>
            <person name="Naumann U."/>
            <person name="Petersen F."/>
            <person name="Wong J."/>
        </authorList>
    </citation>
    <scope>NUCLEOTIDE SEQUENCE</scope>
    <source>
        <strain evidence="4">GSM-AAB239-AS_SAM_17_03QT</strain>
    </source>
</reference>
<dbReference type="PANTHER" id="PTHR33831:SF5">
    <property type="entry name" value="OS07G0102300 PROTEIN"/>
    <property type="match status" value="1"/>
</dbReference>
<evidence type="ECO:0000313" key="5">
    <source>
        <dbReference type="Proteomes" id="UP001140949"/>
    </source>
</evidence>
<feature type="chain" id="PRO_5043500723" evidence="1">
    <location>
        <begin position="34"/>
        <end position="465"/>
    </location>
</feature>
<dbReference type="InterPro" id="IPR043891">
    <property type="entry name" value="SPARK"/>
</dbReference>
<dbReference type="EMBL" id="JANAVB010013598">
    <property type="protein sequence ID" value="KAJ6834976.1"/>
    <property type="molecule type" value="Genomic_DNA"/>
</dbReference>
<dbReference type="Pfam" id="PF26584">
    <property type="entry name" value="At1g61900"/>
    <property type="match status" value="1"/>
</dbReference>
<keyword evidence="1" id="KW-0732">Signal</keyword>
<protein>
    <submittedName>
        <fullName evidence="4">GPI-anchored protein-like isoform X1</fullName>
    </submittedName>
</protein>
<dbReference type="InterPro" id="IPR040336">
    <property type="entry name" value="At1g61900-like"/>
</dbReference>
<feature type="signal peptide" evidence="1">
    <location>
        <begin position="1"/>
        <end position="33"/>
    </location>
</feature>
<dbReference type="PANTHER" id="PTHR33831">
    <property type="entry name" value="GPI-ANCHORED PROTEIN"/>
    <property type="match status" value="1"/>
</dbReference>
<accession>A0AAX6H1X4</accession>
<evidence type="ECO:0000259" key="2">
    <source>
        <dbReference type="Pfam" id="PF19160"/>
    </source>
</evidence>
<evidence type="ECO:0000259" key="3">
    <source>
        <dbReference type="Pfam" id="PF26584"/>
    </source>
</evidence>
<dbReference type="GO" id="GO:0005886">
    <property type="term" value="C:plasma membrane"/>
    <property type="evidence" value="ECO:0007669"/>
    <property type="project" value="TreeGrafter"/>
</dbReference>